<gene>
    <name evidence="1" type="ORF">O6H91_23G036100</name>
</gene>
<dbReference type="EMBL" id="CM055114">
    <property type="protein sequence ID" value="KAJ7514269.1"/>
    <property type="molecule type" value="Genomic_DNA"/>
</dbReference>
<protein>
    <submittedName>
        <fullName evidence="1">Uncharacterized protein</fullName>
    </submittedName>
</protein>
<accession>A0ACC2ABM5</accession>
<proteinExistence type="predicted"/>
<evidence type="ECO:0000313" key="2">
    <source>
        <dbReference type="Proteomes" id="UP001162992"/>
    </source>
</evidence>
<name>A0ACC2ABM5_DIPCM</name>
<comment type="caution">
    <text evidence="1">The sequence shown here is derived from an EMBL/GenBank/DDBJ whole genome shotgun (WGS) entry which is preliminary data.</text>
</comment>
<sequence>MRISISQAVRDQWLGNKKVTPYGKYVKKRQSHERYRKHESCGPQHTTTFPSNCLVQNGKIRAAHTSPVMGMTKTRPPFKANTKPDQQRLSRKPDICSTLKENPISEIYSQTVDGHA</sequence>
<keyword evidence="2" id="KW-1185">Reference proteome</keyword>
<organism evidence="1 2">
    <name type="scientific">Diphasiastrum complanatum</name>
    <name type="common">Issler's clubmoss</name>
    <name type="synonym">Lycopodium complanatum</name>
    <dbReference type="NCBI Taxonomy" id="34168"/>
    <lineage>
        <taxon>Eukaryota</taxon>
        <taxon>Viridiplantae</taxon>
        <taxon>Streptophyta</taxon>
        <taxon>Embryophyta</taxon>
        <taxon>Tracheophyta</taxon>
        <taxon>Lycopodiopsida</taxon>
        <taxon>Lycopodiales</taxon>
        <taxon>Lycopodiaceae</taxon>
        <taxon>Lycopodioideae</taxon>
        <taxon>Diphasiastrum</taxon>
    </lineage>
</organism>
<reference evidence="2" key="1">
    <citation type="journal article" date="2024" name="Proc. Natl. Acad. Sci. U.S.A.">
        <title>Extraordinary preservation of gene collinearity over three hundred million years revealed in homosporous lycophytes.</title>
        <authorList>
            <person name="Li C."/>
            <person name="Wickell D."/>
            <person name="Kuo L.Y."/>
            <person name="Chen X."/>
            <person name="Nie B."/>
            <person name="Liao X."/>
            <person name="Peng D."/>
            <person name="Ji J."/>
            <person name="Jenkins J."/>
            <person name="Williams M."/>
            <person name="Shu S."/>
            <person name="Plott C."/>
            <person name="Barry K."/>
            <person name="Rajasekar S."/>
            <person name="Grimwood J."/>
            <person name="Han X."/>
            <person name="Sun S."/>
            <person name="Hou Z."/>
            <person name="He W."/>
            <person name="Dai G."/>
            <person name="Sun C."/>
            <person name="Schmutz J."/>
            <person name="Leebens-Mack J.H."/>
            <person name="Li F.W."/>
            <person name="Wang L."/>
        </authorList>
    </citation>
    <scope>NUCLEOTIDE SEQUENCE [LARGE SCALE GENOMIC DNA]</scope>
    <source>
        <strain evidence="2">cv. PW_Plant_1</strain>
    </source>
</reference>
<evidence type="ECO:0000313" key="1">
    <source>
        <dbReference type="EMBL" id="KAJ7514269.1"/>
    </source>
</evidence>
<dbReference type="Proteomes" id="UP001162992">
    <property type="component" value="Chromosome 23"/>
</dbReference>